<keyword evidence="3" id="KW-1185">Reference proteome</keyword>
<evidence type="ECO:0000256" key="1">
    <source>
        <dbReference type="SAM" id="MobiDB-lite"/>
    </source>
</evidence>
<dbReference type="SMART" id="SM00248">
    <property type="entry name" value="ANK"/>
    <property type="match status" value="4"/>
</dbReference>
<gene>
    <name evidence="2" type="ORF">COHA_003092</name>
</gene>
<comment type="caution">
    <text evidence="2">The sequence shown here is derived from an EMBL/GenBank/DDBJ whole genome shotgun (WGS) entry which is preliminary data.</text>
</comment>
<sequence length="1094" mass="115446">MVVTRNQTAPQPLALFHALLSGNKSMAQRLLAGSGVDQLKLVAPLGNVTVLHAAVAARVNVVLPQLVALCAAARVPIDAQIQMAGDCLLNGQRYSPMWRQLQSMGCRSPYDLRGVEHQATALSIAVRCQDLAAMDALLQAGARPASSPAVAATVARLAFDWDPATWDQLLPPLLQHGLDPLGPAGWPPQQQFRGRSLLATCFSQEACRLMLAHLEAQRAAGTLQLGSKQRCCELLLGACRSSEPPQQLVQWAISQLQQLIDGAHAAAGGEDAASLDNVRLAAAQSDSAVVLAALLASQLPRDLAAVMPNGSSLLTSAAGSPQPASCVRLLIEAGAVPTAADLYAAVDGLSPGGVAALLAGGAPVFNASQPTAFNRMPGFAQIFGGWSWPIHRTLHNLGRRYRHGYKRAVLILETLRAAGFRPTVYSNVQLPIFTHPDSFRVLPRLNPFDLYCATTSRDRGLPLANWYIFNGGLPAWALFAARDGSWSPATHHHWPATFKAATRALLLAANRASGTSGAPASQDPRTARRQRRFRALLRGNASAARRLLAGSSAAQLALVAPLGNLTVLHAAVLGASAAALPQLVAACAAAGVPVDAQLDMAGDDFLMMQSSPMGQQLRSLGVETPQRLHNVEHQATALSMAIYNEDLAAIETLLQDCAQPAGGPLVAAAVLYTLEGWCRVSWDQLLPPLLQHGLDPLRLAWPQLQQGGSSLLVSCWLEDACQYMLAHLEAQRAAGTLQLGSKQRCVELLLGACRGSSPPPQLVQHAVDELQQVIGAGAADGEDAAALYLVLLSAAADGSPVVLSALLASQLPLDIAASQPGGASLLAAAAISPQPAACVRLLFEAGAAPTATDLYAAIDCLKPGGVAALLACGVPAVDTSQPAAVVPHPERPQRYDGWSCPIHRTLHVLVTQSRYSSETERLRKLALQTLEALHAAGYRPTIYYNTSLPNFTWPDNFRVLPQLDPFDLYSPDASADRGLPAARRYSHGGYVVTLPPWVLFAARDGSWSPDTHSHWPAAFKATARALMLAAHRAGGSGSGSPLASQNARTDRRQRRQSAAAASGCQQAGCTLGALPAELLLRILKAAAEPMSGWM</sequence>
<name>A0AAD5H739_9CHLO</name>
<dbReference type="PANTHER" id="PTHR46224">
    <property type="entry name" value="ANKYRIN REPEAT FAMILY PROTEIN"/>
    <property type="match status" value="1"/>
</dbReference>
<dbReference type="InterPro" id="IPR036770">
    <property type="entry name" value="Ankyrin_rpt-contain_sf"/>
</dbReference>
<proteinExistence type="predicted"/>
<dbReference type="Gene3D" id="1.25.40.20">
    <property type="entry name" value="Ankyrin repeat-containing domain"/>
    <property type="match status" value="2"/>
</dbReference>
<dbReference type="Proteomes" id="UP001205105">
    <property type="component" value="Unassembled WGS sequence"/>
</dbReference>
<dbReference type="AlphaFoldDB" id="A0AAD5H739"/>
<evidence type="ECO:0000313" key="2">
    <source>
        <dbReference type="EMBL" id="KAI7843258.1"/>
    </source>
</evidence>
<protein>
    <submittedName>
        <fullName evidence="2">Uncharacterized protein</fullName>
    </submittedName>
</protein>
<dbReference type="PANTHER" id="PTHR46224:SF6">
    <property type="entry name" value="ANKYRIN REPEAT FAMILY PROTEIN"/>
    <property type="match status" value="1"/>
</dbReference>
<accession>A0AAD5H739</accession>
<organism evidence="2 3">
    <name type="scientific">Chlorella ohadii</name>
    <dbReference type="NCBI Taxonomy" id="2649997"/>
    <lineage>
        <taxon>Eukaryota</taxon>
        <taxon>Viridiplantae</taxon>
        <taxon>Chlorophyta</taxon>
        <taxon>core chlorophytes</taxon>
        <taxon>Trebouxiophyceae</taxon>
        <taxon>Chlorellales</taxon>
        <taxon>Chlorellaceae</taxon>
        <taxon>Chlorella clade</taxon>
        <taxon>Chlorella</taxon>
    </lineage>
</organism>
<feature type="region of interest" description="Disordered" evidence="1">
    <location>
        <begin position="1032"/>
        <end position="1061"/>
    </location>
</feature>
<evidence type="ECO:0000313" key="3">
    <source>
        <dbReference type="Proteomes" id="UP001205105"/>
    </source>
</evidence>
<dbReference type="InterPro" id="IPR002110">
    <property type="entry name" value="Ankyrin_rpt"/>
</dbReference>
<reference evidence="2" key="1">
    <citation type="submission" date="2020-11" db="EMBL/GenBank/DDBJ databases">
        <title>Chlorella ohadii genome sequencing and assembly.</title>
        <authorList>
            <person name="Murik O."/>
            <person name="Treves H."/>
            <person name="Kedem I."/>
            <person name="Shotland Y."/>
            <person name="Kaplan A."/>
        </authorList>
    </citation>
    <scope>NUCLEOTIDE SEQUENCE</scope>
    <source>
        <strain evidence="2">1</strain>
    </source>
</reference>
<dbReference type="EMBL" id="JADXDR010000041">
    <property type="protein sequence ID" value="KAI7843258.1"/>
    <property type="molecule type" value="Genomic_DNA"/>
</dbReference>
<dbReference type="InterPro" id="IPR051616">
    <property type="entry name" value="Cul2-RING_E3_ligase_SR"/>
</dbReference>